<dbReference type="Proteomes" id="UP000249873">
    <property type="component" value="Chromosome"/>
</dbReference>
<feature type="transmembrane region" description="Helical" evidence="1">
    <location>
        <begin position="12"/>
        <end position="35"/>
    </location>
</feature>
<evidence type="ECO:0000256" key="1">
    <source>
        <dbReference type="SAM" id="Phobius"/>
    </source>
</evidence>
<evidence type="ECO:0000313" key="3">
    <source>
        <dbReference type="Proteomes" id="UP000249873"/>
    </source>
</evidence>
<gene>
    <name evidence="2" type="ORF">DJ013_20985</name>
</gene>
<dbReference type="RefSeq" id="WP_111373888.1">
    <property type="nucleotide sequence ID" value="NZ_CP029480.1"/>
</dbReference>
<proteinExistence type="predicted"/>
<sequence>MIKNYLSDIEGVSIYPIISLSIFFIFFVLLGIFVFKSDKKYITYMENLPLGDSERKDSQA</sequence>
<dbReference type="EMBL" id="CP029480">
    <property type="protein sequence ID" value="AWW00522.1"/>
    <property type="molecule type" value="Genomic_DNA"/>
</dbReference>
<reference evidence="2 3" key="1">
    <citation type="submission" date="2018-05" db="EMBL/GenBank/DDBJ databases">
        <title>Complete genome sequence of Arcticibacterium luteifluviistationis SM1504T, a cytophagaceae bacterium isolated from Arctic surface seawater.</title>
        <authorList>
            <person name="Li Y."/>
            <person name="Qin Q.-L."/>
        </authorList>
    </citation>
    <scope>NUCLEOTIDE SEQUENCE [LARGE SCALE GENOMIC DNA]</scope>
    <source>
        <strain evidence="2 3">SM1504</strain>
    </source>
</reference>
<keyword evidence="1" id="KW-0812">Transmembrane</keyword>
<organism evidence="2 3">
    <name type="scientific">Arcticibacterium luteifluviistationis</name>
    <dbReference type="NCBI Taxonomy" id="1784714"/>
    <lineage>
        <taxon>Bacteria</taxon>
        <taxon>Pseudomonadati</taxon>
        <taxon>Bacteroidota</taxon>
        <taxon>Cytophagia</taxon>
        <taxon>Cytophagales</taxon>
        <taxon>Leadbetterellaceae</taxon>
        <taxon>Arcticibacterium</taxon>
    </lineage>
</organism>
<protein>
    <submittedName>
        <fullName evidence="2">CcoQ/FixQ family Cbb3-type cytochrome c oxidase assembly chaperone</fullName>
    </submittedName>
</protein>
<keyword evidence="1" id="KW-1133">Transmembrane helix</keyword>
<accession>A0A2Z4GH46</accession>
<keyword evidence="3" id="KW-1185">Reference proteome</keyword>
<evidence type="ECO:0000313" key="2">
    <source>
        <dbReference type="EMBL" id="AWW00522.1"/>
    </source>
</evidence>
<dbReference type="KEGG" id="als:DJ013_20985"/>
<dbReference type="AlphaFoldDB" id="A0A2Z4GH46"/>
<name>A0A2Z4GH46_9BACT</name>
<keyword evidence="1" id="KW-0472">Membrane</keyword>